<feature type="transmembrane region" description="Helical" evidence="1">
    <location>
        <begin position="280"/>
        <end position="300"/>
    </location>
</feature>
<feature type="transmembrane region" description="Helical" evidence="1">
    <location>
        <begin position="227"/>
        <end position="244"/>
    </location>
</feature>
<dbReference type="eggNOG" id="ENOG5033XAD">
    <property type="taxonomic scope" value="Bacteria"/>
</dbReference>
<feature type="transmembrane region" description="Helical" evidence="1">
    <location>
        <begin position="307"/>
        <end position="325"/>
    </location>
</feature>
<name>A0A031K8C2_9SPHN</name>
<comment type="caution">
    <text evidence="2">The sequence shown here is derived from an EMBL/GenBank/DDBJ whole genome shotgun (WGS) entry which is preliminary data.</text>
</comment>
<accession>A0A031K8C2</accession>
<dbReference type="EMBL" id="JFYZ01000001">
    <property type="protein sequence ID" value="EZP84822.1"/>
    <property type="molecule type" value="Genomic_DNA"/>
</dbReference>
<feature type="transmembrane region" description="Helical" evidence="1">
    <location>
        <begin position="144"/>
        <end position="168"/>
    </location>
</feature>
<dbReference type="Proteomes" id="UP000024329">
    <property type="component" value="Unassembled WGS sequence"/>
</dbReference>
<reference evidence="2 3" key="1">
    <citation type="submission" date="2014-03" db="EMBL/GenBank/DDBJ databases">
        <title>Whole genome sequence of Novosphingobium resinovorum KF1.</title>
        <authorList>
            <person name="Gan H.M."/>
            <person name="Gan H.Y."/>
            <person name="Chew T.H."/>
            <person name="Savka M.A."/>
        </authorList>
    </citation>
    <scope>NUCLEOTIDE SEQUENCE [LARGE SCALE GENOMIC DNA]</scope>
    <source>
        <strain evidence="2 3">KF1</strain>
    </source>
</reference>
<organism evidence="2 3">
    <name type="scientific">Novosphingobium resinovorum</name>
    <dbReference type="NCBI Taxonomy" id="158500"/>
    <lineage>
        <taxon>Bacteria</taxon>
        <taxon>Pseudomonadati</taxon>
        <taxon>Pseudomonadota</taxon>
        <taxon>Alphaproteobacteria</taxon>
        <taxon>Sphingomonadales</taxon>
        <taxon>Sphingomonadaceae</taxon>
        <taxon>Novosphingobium</taxon>
    </lineage>
</organism>
<gene>
    <name evidence="2" type="ORF">BV97_00584</name>
</gene>
<sequence length="364" mass="38585">MPRLVAAGMSEHNRAMLAALTRLQALAVIALFVVLALATLTIGASQSGEAISGDGRYSDVQLYHDIGNAVAGGEGYYHAATRLQRAHGFPTSPFVTVRLPTLAWIEAALGWRTVHVLLCVLLAVTAAAWFTMLRPLVSGRERMLAMLLVLVGGAMVASPGLSVSHELWAGVLVALAMALRVKGLTAPAFPTAAFLAAASALAIRELALPFVLLAAFWAWRSGRYRELAAWAALIAGYAVVLLLHRQAVVPLSLPGDALSQGWDGLRGPGAVLQDIADVTLLHLIPAPFSYLAVLLCLLGFLGAPPPLARFALPWLATIALLLAVFARPVNFYWAILSVPTVMAGLAFLPRTLRDLIRAASSSRT</sequence>
<dbReference type="STRING" id="158500.BES08_02975"/>
<evidence type="ECO:0008006" key="4">
    <source>
        <dbReference type="Google" id="ProtNLM"/>
    </source>
</evidence>
<evidence type="ECO:0000313" key="3">
    <source>
        <dbReference type="Proteomes" id="UP000024329"/>
    </source>
</evidence>
<feature type="transmembrane region" description="Helical" evidence="1">
    <location>
        <begin position="109"/>
        <end position="132"/>
    </location>
</feature>
<protein>
    <recommendedName>
        <fullName evidence="4">DUF2029 domain-containing protein</fullName>
    </recommendedName>
</protein>
<dbReference type="PATRIC" id="fig|158500.4.peg.600"/>
<keyword evidence="1" id="KW-1133">Transmembrane helix</keyword>
<dbReference type="RefSeq" id="WP_231958150.1">
    <property type="nucleotide sequence ID" value="NZ_CP017075.1"/>
</dbReference>
<proteinExistence type="predicted"/>
<evidence type="ECO:0000256" key="1">
    <source>
        <dbReference type="SAM" id="Phobius"/>
    </source>
</evidence>
<keyword evidence="1" id="KW-0472">Membrane</keyword>
<feature type="transmembrane region" description="Helical" evidence="1">
    <location>
        <begin position="331"/>
        <end position="348"/>
    </location>
</feature>
<dbReference type="AlphaFoldDB" id="A0A031K8C2"/>
<feature type="transmembrane region" description="Helical" evidence="1">
    <location>
        <begin position="188"/>
        <end position="215"/>
    </location>
</feature>
<keyword evidence="1" id="KW-0812">Transmembrane</keyword>
<evidence type="ECO:0000313" key="2">
    <source>
        <dbReference type="EMBL" id="EZP84822.1"/>
    </source>
</evidence>